<name>A0AAU9FJE1_DROMD</name>
<keyword evidence="3" id="KW-1185">Reference proteome</keyword>
<accession>A0AAU9FJE1</accession>
<keyword evidence="1" id="KW-1133">Transmembrane helix</keyword>
<keyword evidence="1" id="KW-0472">Membrane</keyword>
<protein>
    <submittedName>
        <fullName evidence="2">Protein midgut expression 1</fullName>
    </submittedName>
</protein>
<evidence type="ECO:0000313" key="3">
    <source>
        <dbReference type="Proteomes" id="UP001500889"/>
    </source>
</evidence>
<dbReference type="Proteomes" id="UP001500889">
    <property type="component" value="Chromosome U"/>
</dbReference>
<evidence type="ECO:0000313" key="2">
    <source>
        <dbReference type="EMBL" id="BFF95884.1"/>
    </source>
</evidence>
<dbReference type="AlphaFoldDB" id="A0AAU9FJE1"/>
<proteinExistence type="predicted"/>
<feature type="transmembrane region" description="Helical" evidence="1">
    <location>
        <begin position="18"/>
        <end position="43"/>
    </location>
</feature>
<dbReference type="EMBL" id="AP029264">
    <property type="protein sequence ID" value="BFF95884.1"/>
    <property type="molecule type" value="Genomic_DNA"/>
</dbReference>
<keyword evidence="1" id="KW-0812">Transmembrane</keyword>
<organism evidence="2 3">
    <name type="scientific">Drosophila madeirensis</name>
    <name type="common">Fruit fly</name>
    <dbReference type="NCBI Taxonomy" id="30013"/>
    <lineage>
        <taxon>Eukaryota</taxon>
        <taxon>Metazoa</taxon>
        <taxon>Ecdysozoa</taxon>
        <taxon>Arthropoda</taxon>
        <taxon>Hexapoda</taxon>
        <taxon>Insecta</taxon>
        <taxon>Pterygota</taxon>
        <taxon>Neoptera</taxon>
        <taxon>Endopterygota</taxon>
        <taxon>Diptera</taxon>
        <taxon>Brachycera</taxon>
        <taxon>Muscomorpha</taxon>
        <taxon>Ephydroidea</taxon>
        <taxon>Drosophilidae</taxon>
        <taxon>Drosophila</taxon>
        <taxon>Sophophora</taxon>
    </lineage>
</organism>
<reference evidence="2 3" key="1">
    <citation type="submission" date="2024-02" db="EMBL/GenBank/DDBJ databases">
        <title>A chromosome-level genome assembly of Drosophila madeirensis, a fruit fly species endemic to Madeira island.</title>
        <authorList>
            <person name="Tomihara K."/>
            <person name="Llopart A."/>
            <person name="Yamamoto D."/>
        </authorList>
    </citation>
    <scope>NUCLEOTIDE SEQUENCE [LARGE SCALE GENOMIC DNA]</scope>
    <source>
        <strain evidence="2 3">RF1</strain>
    </source>
</reference>
<evidence type="ECO:0000256" key="1">
    <source>
        <dbReference type="SAM" id="Phobius"/>
    </source>
</evidence>
<sequence length="102" mass="11022">MCVRIIGSALCCCLNLGVKVLCCIICSSLGILVIGALVIYFVFFHNKSAKTTKADETTAAVTTASVAVRAMAQQLYNHHLKQHLFGDDVDKEKDAEMTGLDD</sequence>
<gene>
    <name evidence="2" type="ORF">DMAD_13192</name>
</gene>